<feature type="domain" description="DUF1618" evidence="1">
    <location>
        <begin position="60"/>
        <end position="176"/>
    </location>
</feature>
<protein>
    <recommendedName>
        <fullName evidence="1">DUF1618 domain-containing protein</fullName>
    </recommendedName>
</protein>
<sequence length="235" mass="27521">MLQLNISHDGDCVCLCTPATRASSRSNSLWTWRMKALQRFPKPPLFCVDETFSLRGKAFWADILKGVFYCNLLDEASVVDFHFIKLPNGYVIDDVDFNRTEQRMSRTIGCAGSSIKIVCIDRRRGYETVHVWTLDLQRRRWKRDQGFPCPWNEFRKRIGFMNAAELRDMEPRYPTLMPDGELCLMLRWRDWVRAREETGYACSFDMGSKSTVWFGHYHKFTTTLPLSLIYCLAIS</sequence>
<evidence type="ECO:0000313" key="2">
    <source>
        <dbReference type="EMBL" id="TVU44629.1"/>
    </source>
</evidence>
<comment type="caution">
    <text evidence="2">The sequence shown here is derived from an EMBL/GenBank/DDBJ whole genome shotgun (WGS) entry which is preliminary data.</text>
</comment>
<dbReference type="Pfam" id="PF07762">
    <property type="entry name" value="DUF1618"/>
    <property type="match status" value="1"/>
</dbReference>
<reference evidence="2 3" key="1">
    <citation type="journal article" date="2019" name="Sci. Rep.">
        <title>A high-quality genome of Eragrostis curvula grass provides insights into Poaceae evolution and supports new strategies to enhance forage quality.</title>
        <authorList>
            <person name="Carballo J."/>
            <person name="Santos B.A.C.M."/>
            <person name="Zappacosta D."/>
            <person name="Garbus I."/>
            <person name="Selva J.P."/>
            <person name="Gallo C.A."/>
            <person name="Diaz A."/>
            <person name="Albertini E."/>
            <person name="Caccamo M."/>
            <person name="Echenique V."/>
        </authorList>
    </citation>
    <scope>NUCLEOTIDE SEQUENCE [LARGE SCALE GENOMIC DNA]</scope>
    <source>
        <strain evidence="3">cv. Victoria</strain>
        <tissue evidence="2">Leaf</tissue>
    </source>
</reference>
<keyword evidence="3" id="KW-1185">Reference proteome</keyword>
<dbReference type="AlphaFoldDB" id="A0A5J9W8I8"/>
<dbReference type="PANTHER" id="PTHR33086:SF54">
    <property type="entry name" value="DUF1618 DOMAIN-CONTAINING PROTEIN"/>
    <property type="match status" value="1"/>
</dbReference>
<dbReference type="PANTHER" id="PTHR33086">
    <property type="entry name" value="OS05G0468200 PROTEIN-RELATED"/>
    <property type="match status" value="1"/>
</dbReference>
<proteinExistence type="predicted"/>
<dbReference type="Gramene" id="TVU44629">
    <property type="protein sequence ID" value="TVU44629"/>
    <property type="gene ID" value="EJB05_04075"/>
</dbReference>
<feature type="non-terminal residue" evidence="2">
    <location>
        <position position="1"/>
    </location>
</feature>
<accession>A0A5J9W8I8</accession>
<dbReference type="EMBL" id="RWGY01000004">
    <property type="protein sequence ID" value="TVU44629.1"/>
    <property type="molecule type" value="Genomic_DNA"/>
</dbReference>
<dbReference type="InterPro" id="IPR011676">
    <property type="entry name" value="DUF1618"/>
</dbReference>
<evidence type="ECO:0000259" key="1">
    <source>
        <dbReference type="Pfam" id="PF07762"/>
    </source>
</evidence>
<dbReference type="Proteomes" id="UP000324897">
    <property type="component" value="Chromosome 5"/>
</dbReference>
<organism evidence="2 3">
    <name type="scientific">Eragrostis curvula</name>
    <name type="common">weeping love grass</name>
    <dbReference type="NCBI Taxonomy" id="38414"/>
    <lineage>
        <taxon>Eukaryota</taxon>
        <taxon>Viridiplantae</taxon>
        <taxon>Streptophyta</taxon>
        <taxon>Embryophyta</taxon>
        <taxon>Tracheophyta</taxon>
        <taxon>Spermatophyta</taxon>
        <taxon>Magnoliopsida</taxon>
        <taxon>Liliopsida</taxon>
        <taxon>Poales</taxon>
        <taxon>Poaceae</taxon>
        <taxon>PACMAD clade</taxon>
        <taxon>Chloridoideae</taxon>
        <taxon>Eragrostideae</taxon>
        <taxon>Eragrostidinae</taxon>
        <taxon>Eragrostis</taxon>
    </lineage>
</organism>
<evidence type="ECO:0000313" key="3">
    <source>
        <dbReference type="Proteomes" id="UP000324897"/>
    </source>
</evidence>
<name>A0A5J9W8I8_9POAL</name>
<gene>
    <name evidence="2" type="ORF">EJB05_04075</name>
</gene>
<dbReference type="OrthoDB" id="664802at2759"/>